<evidence type="ECO:0008006" key="5">
    <source>
        <dbReference type="Google" id="ProtNLM"/>
    </source>
</evidence>
<dbReference type="AlphaFoldDB" id="K9UCI0"/>
<name>K9UCI0_CHAP6</name>
<sequence>MPKKNSSPVALPARMDLAIDSLSDMRIVVLKFPFSKEVQDFCRDIQQVLRSNAKVYAPYRQLNNAILACTSTLTYGFESSMPIDYIPQRQALAVGKSMESIATPAQIYQLIYIWAKNWTTQFLNKQANKDEFRSVCDRFLAAIERIPSDWQWEYIQPETLIKDINTQNGLGYQAIPSLLVSLLHEQTCTISSGAREQTIVWRKVQGDGSTKIGLHLVSQPFKATYYIDDSDDEKEGFFAYRLDFYLQTQAGRLNSAGHLKPWIFVNLSCQRYAHEPLVKNNHGRDISILMGMNKARLDEYPIDSTLVRLTVENNASKPWQEQLPDVLTAFKARPLVSPIDILNDPIKFGNLDYIDNWKQDEYYIVHAEGYGYRQESQKGRGHGHSIKTGFSLKERADIINQIIQLLDGILIPDRSMECDVPTPSGKKLPLAMSDYESHRTSLNPSEIKKNAQTEGEKETYIKAEQIIVASAIKPSFDRKRIYILIIYQERHTRELVRQQLHKAFLIKEDDDFPAHINVIDIFIDNSHLLEKLTVSGLPSINKDFDKEIDKQHYLKRKEWQAFIQEKIVHVVNDKSNSDLFAIIEIGTSNLKGVHPRQSIRGAVREACVLENINSQMLQTVKQKEKENSTDDASYTKATEGRVLNAVLDLTLRQTGALYGMPSEIYKVAGISEEIAQQLDVIGFCRIKKNNYIGNTPFQYAVAVRLSATGMVDVLLPNQKQWLPYSQSGLAIGKLFHQARKKDADSLDRVQMKGGHLVKFVADVLSQHLEHPTIALIEADVWRNEGSKDDRAWFQLKNEYLLAQRDILDFSHVTGHTTYQRDDEKFVNLLGVIRLRTNQETPQYVPNRETWNEDKETSDFTKLSGFIDKTVSELLHYFSVGRIPDTQKKTQHTTNNRELYKKDLGAANIAYKHQQMVEILPFFVHHDFQTEDKLKALCRVPHLLRTSPAFTRGNISRPYPMHLGIESIEDLLCILDLD</sequence>
<feature type="domain" description="pPIWI-RE module N-terminal" evidence="2">
    <location>
        <begin position="27"/>
        <end position="408"/>
    </location>
</feature>
<dbReference type="KEGG" id="cmp:Cha6605_1104"/>
<evidence type="ECO:0000259" key="2">
    <source>
        <dbReference type="Pfam" id="PF13111"/>
    </source>
</evidence>
<dbReference type="HOGENOM" id="CLU_304162_0_0_3"/>
<organism evidence="3 4">
    <name type="scientific">Chamaesiphon minutus (strain ATCC 27169 / PCC 6605)</name>
    <dbReference type="NCBI Taxonomy" id="1173020"/>
    <lineage>
        <taxon>Bacteria</taxon>
        <taxon>Bacillati</taxon>
        <taxon>Cyanobacteriota</taxon>
        <taxon>Cyanophyceae</taxon>
        <taxon>Gomontiellales</taxon>
        <taxon>Chamaesiphonaceae</taxon>
        <taxon>Chamaesiphon</taxon>
    </lineage>
</organism>
<evidence type="ECO:0000259" key="1">
    <source>
        <dbReference type="Pfam" id="PF13032"/>
    </source>
</evidence>
<evidence type="ECO:0000313" key="3">
    <source>
        <dbReference type="EMBL" id="AFY92333.1"/>
    </source>
</evidence>
<gene>
    <name evidence="3" type="ORF">Cha6605_1104</name>
</gene>
<evidence type="ECO:0000313" key="4">
    <source>
        <dbReference type="Proteomes" id="UP000010366"/>
    </source>
</evidence>
<feature type="domain" description="pPIWI-RE RNaseH" evidence="1">
    <location>
        <begin position="693"/>
        <end position="962"/>
    </location>
</feature>
<keyword evidence="4" id="KW-1185">Reference proteome</keyword>
<dbReference type="InterPro" id="IPR025085">
    <property type="entry name" value="pPIWI_RE_X"/>
</dbReference>
<dbReference type="EMBL" id="CP003600">
    <property type="protein sequence ID" value="AFY92333.1"/>
    <property type="molecule type" value="Genomic_DNA"/>
</dbReference>
<dbReference type="RefSeq" id="WP_015158522.1">
    <property type="nucleotide sequence ID" value="NC_019697.1"/>
</dbReference>
<dbReference type="InterPro" id="IPR024996">
    <property type="entry name" value="RNaseH_pPIWI_RE"/>
</dbReference>
<dbReference type="STRING" id="1173020.Cha6605_1104"/>
<dbReference type="eggNOG" id="ENOG5033TRD">
    <property type="taxonomic scope" value="Bacteria"/>
</dbReference>
<accession>K9UCI0</accession>
<dbReference type="Pfam" id="PF13111">
    <property type="entry name" value="pPIWI_RE_X"/>
    <property type="match status" value="1"/>
</dbReference>
<dbReference type="Proteomes" id="UP000010366">
    <property type="component" value="Chromosome"/>
</dbReference>
<dbReference type="Pfam" id="PF13032">
    <property type="entry name" value="RNaseH_pPIWI_RE"/>
    <property type="match status" value="1"/>
</dbReference>
<proteinExistence type="predicted"/>
<reference evidence="3 4" key="1">
    <citation type="submission" date="2012-05" db="EMBL/GenBank/DDBJ databases">
        <title>Finished chromosome of genome of Chamaesiphon sp. PCC 6605.</title>
        <authorList>
            <consortium name="US DOE Joint Genome Institute"/>
            <person name="Gugger M."/>
            <person name="Coursin T."/>
            <person name="Rippka R."/>
            <person name="Tandeau De Marsac N."/>
            <person name="Huntemann M."/>
            <person name="Wei C.-L."/>
            <person name="Han J."/>
            <person name="Detter J.C."/>
            <person name="Han C."/>
            <person name="Tapia R."/>
            <person name="Chen A."/>
            <person name="Kyrpides N."/>
            <person name="Mavromatis K."/>
            <person name="Markowitz V."/>
            <person name="Szeto E."/>
            <person name="Ivanova N."/>
            <person name="Pagani I."/>
            <person name="Pati A."/>
            <person name="Goodwin L."/>
            <person name="Nordberg H.P."/>
            <person name="Cantor M.N."/>
            <person name="Hua S.X."/>
            <person name="Woyke T."/>
            <person name="Kerfeld C.A."/>
        </authorList>
    </citation>
    <scope>NUCLEOTIDE SEQUENCE [LARGE SCALE GENOMIC DNA]</scope>
    <source>
        <strain evidence="4">ATCC 27169 / PCC 6605</strain>
    </source>
</reference>
<protein>
    <recommendedName>
        <fullName evidence="5">DUF3893 domain-containing protein</fullName>
    </recommendedName>
</protein>